<evidence type="ECO:0000313" key="1">
    <source>
        <dbReference type="EMBL" id="ULN52235.1"/>
    </source>
</evidence>
<evidence type="ECO:0000313" key="2">
    <source>
        <dbReference type="Proteomes" id="UP001055200"/>
    </source>
</evidence>
<evidence type="ECO:0008006" key="3">
    <source>
        <dbReference type="Google" id="ProtNLM"/>
    </source>
</evidence>
<proteinExistence type="predicted"/>
<accession>A0ABY3TX48</accession>
<keyword evidence="2" id="KW-1185">Reference proteome</keyword>
<organism evidence="1 2">
    <name type="scientific">Mycolicibacillus parakoreensis</name>
    <dbReference type="NCBI Taxonomy" id="1069221"/>
    <lineage>
        <taxon>Bacteria</taxon>
        <taxon>Bacillati</taxon>
        <taxon>Actinomycetota</taxon>
        <taxon>Actinomycetes</taxon>
        <taxon>Mycobacteriales</taxon>
        <taxon>Mycobacteriaceae</taxon>
        <taxon>Mycolicibacillus</taxon>
    </lineage>
</organism>
<protein>
    <recommendedName>
        <fullName evidence="3">DNA-binding protein</fullName>
    </recommendedName>
</protein>
<sequence length="205" mass="22264">MSSTKKTDRGTFTAYQELDQLLEDRFEVNSVSFVAALRAIPAVRPRAAALSEDDAHLLDAADFGEDSSAHLAVGAETAADFGRLAITAFTAREVADGLGVSASRVRQKRLARELWAIADGRSWVFPLPQFERGPDGGPRRVIRGLDRVFKALPGDLHPVAINGFLHTPQAELTLDRELTPLEWLRGGGDVDQAVAAAEAVDWYGR</sequence>
<gene>
    <name evidence="1" type="ORF">MIU77_15485</name>
</gene>
<dbReference type="EMBL" id="CP092365">
    <property type="protein sequence ID" value="ULN52235.1"/>
    <property type="molecule type" value="Genomic_DNA"/>
</dbReference>
<name>A0ABY3TX48_9MYCO</name>
<reference evidence="1" key="1">
    <citation type="submission" date="2022-08" db="EMBL/GenBank/DDBJ databases">
        <title>Complete genome sequence of 14 non-tuberculosis mycobacteria type-strains.</title>
        <authorList>
            <person name="Igarashi Y."/>
            <person name="Osugi A."/>
            <person name="Mitarai S."/>
        </authorList>
    </citation>
    <scope>NUCLEOTIDE SEQUENCE</scope>
    <source>
        <strain evidence="1">DSM 45575</strain>
    </source>
</reference>
<dbReference type="RefSeq" id="WP_240170509.1">
    <property type="nucleotide sequence ID" value="NZ_CP092365.1"/>
</dbReference>
<dbReference type="Proteomes" id="UP001055200">
    <property type="component" value="Chromosome"/>
</dbReference>